<feature type="region of interest" description="Disordered" evidence="1">
    <location>
        <begin position="262"/>
        <end position="443"/>
    </location>
</feature>
<evidence type="ECO:0000313" key="3">
    <source>
        <dbReference type="EMBL" id="WQD80832.1"/>
    </source>
</evidence>
<dbReference type="InterPro" id="IPR025605">
    <property type="entry name" value="OST-HTH/LOTUS_dom"/>
</dbReference>
<evidence type="ECO:0000313" key="4">
    <source>
        <dbReference type="Proteomes" id="UP001325479"/>
    </source>
</evidence>
<sequence length="443" mass="48684">MASPQESISMAVFCDFENVALGVRDAKFDRFDIKPVLERLLLKGSIVVKKAYCDWDRYKTFKAGMHEASFELIEIPHVRQSGKNSADIRLVVDALDLCYTKSHVDTFVIVSGDSDFSPLVSKLRENAKKVIGVGVKNSTSDLLVANCDEFIFYDDLVREQQREAARREKNEKSATAKRPANDERPAKPDQEDRKAKAIAFAVDTFDALVSERGDSGKIWASVLKSAIKRRRPDFNESRYGFRAFGNLLEEAQARGFLEIGRDEKSGTFVQRPGSPDGSGNSDAVHDVDDTHRDSEAGDVQKNARRRRQRSSSDTRATAGTIVSNDAAPIETAEAQRTEIAPAEPATEEQADTQSAKPQVATHDELNDAAKPTRRGKRPSRKSAKKSDDAPEVDTSHPAKEAAPASASASEQIGNANETAPVKKARKSTTRSRRSRTNNGDAST</sequence>
<feature type="compositionally biased region" description="Basic and acidic residues" evidence="1">
    <location>
        <begin position="384"/>
        <end position="399"/>
    </location>
</feature>
<evidence type="ECO:0000259" key="2">
    <source>
        <dbReference type="PROSITE" id="PS51644"/>
    </source>
</evidence>
<proteinExistence type="predicted"/>
<dbReference type="InterPro" id="IPR041966">
    <property type="entry name" value="LOTUS-like"/>
</dbReference>
<dbReference type="CDD" id="cd11297">
    <property type="entry name" value="PIN_LabA-like_N_1"/>
    <property type="match status" value="1"/>
</dbReference>
<reference evidence="3 4" key="1">
    <citation type="submission" date="2023-12" db="EMBL/GenBank/DDBJ databases">
        <title>Genome sequencing and assembly of bacterial species from a model synthetic community.</title>
        <authorList>
            <person name="Hogle S.L."/>
        </authorList>
    </citation>
    <scope>NUCLEOTIDE SEQUENCE [LARGE SCALE GENOMIC DNA]</scope>
    <source>
        <strain evidence="3 4">HAMBI 2494</strain>
    </source>
</reference>
<organism evidence="3 4">
    <name type="scientific">Paraburkholderia kururiensis</name>
    <dbReference type="NCBI Taxonomy" id="984307"/>
    <lineage>
        <taxon>Bacteria</taxon>
        <taxon>Pseudomonadati</taxon>
        <taxon>Pseudomonadota</taxon>
        <taxon>Betaproteobacteria</taxon>
        <taxon>Burkholderiales</taxon>
        <taxon>Burkholderiaceae</taxon>
        <taxon>Paraburkholderia</taxon>
    </lineage>
</organism>
<evidence type="ECO:0000256" key="1">
    <source>
        <dbReference type="SAM" id="MobiDB-lite"/>
    </source>
</evidence>
<dbReference type="CDD" id="cd10146">
    <property type="entry name" value="LabA_like_C"/>
    <property type="match status" value="1"/>
</dbReference>
<protein>
    <submittedName>
        <fullName evidence="3">NYN domain-containing protein</fullName>
    </submittedName>
</protein>
<feature type="compositionally biased region" description="Basic residues" evidence="1">
    <location>
        <begin position="422"/>
        <end position="435"/>
    </location>
</feature>
<keyword evidence="4" id="KW-1185">Reference proteome</keyword>
<feature type="compositionally biased region" description="Low complexity" evidence="1">
    <location>
        <begin position="400"/>
        <end position="410"/>
    </location>
</feature>
<dbReference type="Proteomes" id="UP001325479">
    <property type="component" value="Chromosome"/>
</dbReference>
<dbReference type="PANTHER" id="PTHR35811:SF1">
    <property type="entry name" value="HTH OST-TYPE DOMAIN-CONTAINING PROTEIN"/>
    <property type="match status" value="1"/>
</dbReference>
<dbReference type="InterPro" id="IPR021139">
    <property type="entry name" value="NYN"/>
</dbReference>
<feature type="compositionally biased region" description="Basic and acidic residues" evidence="1">
    <location>
        <begin position="283"/>
        <end position="295"/>
    </location>
</feature>
<dbReference type="Gene3D" id="3.30.420.610">
    <property type="entry name" value="LOTUS domain-like"/>
    <property type="match status" value="1"/>
</dbReference>
<name>A0ABZ0WTV4_9BURK</name>
<dbReference type="EMBL" id="CP139965">
    <property type="protein sequence ID" value="WQD80832.1"/>
    <property type="molecule type" value="Genomic_DNA"/>
</dbReference>
<feature type="compositionally biased region" description="Basic residues" evidence="1">
    <location>
        <begin position="371"/>
        <end position="383"/>
    </location>
</feature>
<dbReference type="PANTHER" id="PTHR35811">
    <property type="entry name" value="SLR1870 PROTEIN"/>
    <property type="match status" value="1"/>
</dbReference>
<dbReference type="Pfam" id="PF01936">
    <property type="entry name" value="NYN"/>
    <property type="match status" value="1"/>
</dbReference>
<feature type="domain" description="HTH OST-type" evidence="2">
    <location>
        <begin position="197"/>
        <end position="274"/>
    </location>
</feature>
<accession>A0ABZ0WTV4</accession>
<feature type="region of interest" description="Disordered" evidence="1">
    <location>
        <begin position="163"/>
        <end position="193"/>
    </location>
</feature>
<dbReference type="PROSITE" id="PS51644">
    <property type="entry name" value="HTH_OST"/>
    <property type="match status" value="1"/>
</dbReference>
<dbReference type="Gene3D" id="3.40.50.1010">
    <property type="entry name" value="5'-nuclease"/>
    <property type="match status" value="1"/>
</dbReference>
<dbReference type="RefSeq" id="WP_198665260.1">
    <property type="nucleotide sequence ID" value="NZ_CP139965.1"/>
</dbReference>
<gene>
    <name evidence="3" type="ORF">U0042_14765</name>
</gene>